<dbReference type="RefSeq" id="WP_101729404.1">
    <property type="nucleotide sequence ID" value="NZ_JABBPK010000001.1"/>
</dbReference>
<comment type="caution">
    <text evidence="2">The sequence shown here is derived from an EMBL/GenBank/DDBJ whole genome shotgun (WGS) entry which is preliminary data.</text>
</comment>
<dbReference type="AlphaFoldDB" id="A0A7Y0KBP6"/>
<keyword evidence="2" id="KW-0813">Transport</keyword>
<feature type="domain" description="PTS EIIA type-2" evidence="1">
    <location>
        <begin position="5"/>
        <end position="151"/>
    </location>
</feature>
<dbReference type="InterPro" id="IPR002178">
    <property type="entry name" value="PTS_EIIA_type-2_dom"/>
</dbReference>
<dbReference type="Proteomes" id="UP000588491">
    <property type="component" value="Unassembled WGS sequence"/>
</dbReference>
<reference evidence="2 3" key="1">
    <citation type="submission" date="2020-04" db="EMBL/GenBank/DDBJ databases">
        <title>Bacillus sp. UniB3 isolated from commercial digestive syrup.</title>
        <authorList>
            <person name="Thorat V."/>
            <person name="Kirdat K."/>
            <person name="Tiwarekar B."/>
            <person name="Yadav A."/>
        </authorList>
    </citation>
    <scope>NUCLEOTIDE SEQUENCE [LARGE SCALE GENOMIC DNA]</scope>
    <source>
        <strain evidence="2 3">UniB3</strain>
    </source>
</reference>
<protein>
    <submittedName>
        <fullName evidence="2">PTS sugar transporter subunit IIA</fullName>
    </submittedName>
</protein>
<name>A0A7Y0KBP6_9BACI</name>
<evidence type="ECO:0000259" key="1">
    <source>
        <dbReference type="PROSITE" id="PS51094"/>
    </source>
</evidence>
<evidence type="ECO:0000313" key="3">
    <source>
        <dbReference type="Proteomes" id="UP000588491"/>
    </source>
</evidence>
<sequence length="152" mass="17543">MLKTGLIKEELIFTNIEAKTSQELFYFIGNQLLALDYVKSTFIQAVIDREKEYPTGLALEEFNVAIPHTDSVHIKQPFVAVVKNKYKLPFVHMGTDDHIIDIDCFFILGITDPNGHISLLQTLMERFNMPPFVEKLKKYEGRDLFTFLQTSL</sequence>
<dbReference type="Gene3D" id="3.40.930.10">
    <property type="entry name" value="Mannitol-specific EII, Chain A"/>
    <property type="match status" value="1"/>
</dbReference>
<dbReference type="Pfam" id="PF00359">
    <property type="entry name" value="PTS_EIIA_2"/>
    <property type="match status" value="1"/>
</dbReference>
<dbReference type="PANTHER" id="PTHR47738:SF3">
    <property type="entry name" value="PHOSPHOTRANSFERASE SYSTEM MANNITOL_FRUCTOSE-SPECIFIC IIA DOMAIN CONTAINING PROTEIN"/>
    <property type="match status" value="1"/>
</dbReference>
<dbReference type="InterPro" id="IPR051541">
    <property type="entry name" value="PTS_SugarTrans_NitroReg"/>
</dbReference>
<organism evidence="2 3">
    <name type="scientific">Niallia alba</name>
    <dbReference type="NCBI Taxonomy" id="2729105"/>
    <lineage>
        <taxon>Bacteria</taxon>
        <taxon>Bacillati</taxon>
        <taxon>Bacillota</taxon>
        <taxon>Bacilli</taxon>
        <taxon>Bacillales</taxon>
        <taxon>Bacillaceae</taxon>
        <taxon>Niallia</taxon>
    </lineage>
</organism>
<evidence type="ECO:0000313" key="2">
    <source>
        <dbReference type="EMBL" id="NMO79345.1"/>
    </source>
</evidence>
<dbReference type="SUPFAM" id="SSF55804">
    <property type="entry name" value="Phoshotransferase/anion transport protein"/>
    <property type="match status" value="1"/>
</dbReference>
<dbReference type="CDD" id="cd00211">
    <property type="entry name" value="PTS_IIA_fru"/>
    <property type="match status" value="1"/>
</dbReference>
<keyword evidence="2" id="KW-0762">Sugar transport</keyword>
<keyword evidence="3" id="KW-1185">Reference proteome</keyword>
<dbReference type="PANTHER" id="PTHR47738">
    <property type="entry name" value="PTS SYSTEM FRUCTOSE-LIKE EIIA COMPONENT-RELATED"/>
    <property type="match status" value="1"/>
</dbReference>
<dbReference type="InterPro" id="IPR016152">
    <property type="entry name" value="PTrfase/Anion_transptr"/>
</dbReference>
<proteinExistence type="predicted"/>
<dbReference type="PROSITE" id="PS51094">
    <property type="entry name" value="PTS_EIIA_TYPE_2"/>
    <property type="match status" value="1"/>
</dbReference>
<accession>A0A7Y0KBP6</accession>
<gene>
    <name evidence="2" type="ORF">HHU08_20565</name>
</gene>
<dbReference type="EMBL" id="JABBPK010000001">
    <property type="protein sequence ID" value="NMO79345.1"/>
    <property type="molecule type" value="Genomic_DNA"/>
</dbReference>